<organism evidence="5">
    <name type="scientific">marine metagenome</name>
    <dbReference type="NCBI Taxonomy" id="408172"/>
    <lineage>
        <taxon>unclassified sequences</taxon>
        <taxon>metagenomes</taxon>
        <taxon>ecological metagenomes</taxon>
    </lineage>
</organism>
<evidence type="ECO:0000256" key="3">
    <source>
        <dbReference type="ARBA" id="ARBA00022801"/>
    </source>
</evidence>
<evidence type="ECO:0000313" key="5">
    <source>
        <dbReference type="EMBL" id="SVA34124.1"/>
    </source>
</evidence>
<proteinExistence type="inferred from homology"/>
<dbReference type="GO" id="GO:0006508">
    <property type="term" value="P:proteolysis"/>
    <property type="evidence" value="ECO:0007669"/>
    <property type="project" value="UniProtKB-KW"/>
</dbReference>
<name>A0A381V1N3_9ZZZZ</name>
<dbReference type="AlphaFoldDB" id="A0A381V1N3"/>
<gene>
    <name evidence="5" type="ORF">METZ01_LOCUS86978</name>
</gene>
<evidence type="ECO:0000256" key="4">
    <source>
        <dbReference type="ARBA" id="ARBA00022825"/>
    </source>
</evidence>
<keyword evidence="3" id="KW-0378">Hydrolase</keyword>
<dbReference type="PANTHER" id="PTHR36175:SF1">
    <property type="entry name" value="CYANOPHYCINASE"/>
    <property type="match status" value="1"/>
</dbReference>
<dbReference type="SUPFAM" id="SSF52317">
    <property type="entry name" value="Class I glutamine amidotransferase-like"/>
    <property type="match status" value="1"/>
</dbReference>
<accession>A0A381V1N3</accession>
<evidence type="ECO:0000256" key="2">
    <source>
        <dbReference type="ARBA" id="ARBA00022670"/>
    </source>
</evidence>
<dbReference type="CDD" id="cd03145">
    <property type="entry name" value="GAT1_cyanophycinase"/>
    <property type="match status" value="1"/>
</dbReference>
<evidence type="ECO:0008006" key="6">
    <source>
        <dbReference type="Google" id="ProtNLM"/>
    </source>
</evidence>
<protein>
    <recommendedName>
        <fullName evidence="6">Cyanophycinase</fullName>
    </recommendedName>
</protein>
<evidence type="ECO:0000256" key="1">
    <source>
        <dbReference type="ARBA" id="ARBA00006534"/>
    </source>
</evidence>
<comment type="similarity">
    <text evidence="1">Belongs to the peptidase S51 family.</text>
</comment>
<dbReference type="Pfam" id="PF03575">
    <property type="entry name" value="Peptidase_S51"/>
    <property type="match status" value="1"/>
</dbReference>
<reference evidence="5" key="1">
    <citation type="submission" date="2018-05" db="EMBL/GenBank/DDBJ databases">
        <authorList>
            <person name="Lanie J.A."/>
            <person name="Ng W.-L."/>
            <person name="Kazmierczak K.M."/>
            <person name="Andrzejewski T.M."/>
            <person name="Davidsen T.M."/>
            <person name="Wayne K.J."/>
            <person name="Tettelin H."/>
            <person name="Glass J.I."/>
            <person name="Rusch D."/>
            <person name="Podicherti R."/>
            <person name="Tsui H.-C.T."/>
            <person name="Winkler M.E."/>
        </authorList>
    </citation>
    <scope>NUCLEOTIDE SEQUENCE</scope>
</reference>
<keyword evidence="2" id="KW-0645">Protease</keyword>
<dbReference type="InterPro" id="IPR029062">
    <property type="entry name" value="Class_I_gatase-like"/>
</dbReference>
<dbReference type="PANTHER" id="PTHR36175">
    <property type="entry name" value="CYANOPHYCINASE"/>
    <property type="match status" value="1"/>
</dbReference>
<dbReference type="Gene3D" id="3.40.50.880">
    <property type="match status" value="1"/>
</dbReference>
<sequence>MVLPVATAGQEIGPENGSLVIVGGGRLDSGILERFLDLAGGADAPIVVIPTAGGGDHYDQYYRGLGGFKAAGATNLTVVHTTDPTVADTEAFVQPLLEARGVWFPGGRQWRLADAYLGTKVHDELWALLGRGGVIGGSSAGATIQGSYLARGDTATNTVMMGDHEVGLGFLRNVAIDQHLLRRNRQFDLLEVITAHPELLGIGLDENTGIIVQGDEFEVIGASYVVIYDAERQLDSGGQFYFLAPGDRYNLKAREAARPRQLASPIDRVVKEPWTPR</sequence>
<dbReference type="InterPro" id="IPR005320">
    <property type="entry name" value="Peptidase_S51"/>
</dbReference>
<keyword evidence="4" id="KW-0720">Serine protease</keyword>
<dbReference type="EMBL" id="UINC01007579">
    <property type="protein sequence ID" value="SVA34124.1"/>
    <property type="molecule type" value="Genomic_DNA"/>
</dbReference>
<dbReference type="GO" id="GO:0008236">
    <property type="term" value="F:serine-type peptidase activity"/>
    <property type="evidence" value="ECO:0007669"/>
    <property type="project" value="UniProtKB-KW"/>
</dbReference>